<protein>
    <submittedName>
        <fullName evidence="12">OmpA family protein</fullName>
    </submittedName>
</protein>
<evidence type="ECO:0000313" key="13">
    <source>
        <dbReference type="Proteomes" id="UP000010164"/>
    </source>
</evidence>
<dbReference type="GO" id="GO:0009279">
    <property type="term" value="C:cell outer membrane"/>
    <property type="evidence" value="ECO:0007669"/>
    <property type="project" value="UniProtKB-SubCell"/>
</dbReference>
<dbReference type="SUPFAM" id="SSF103647">
    <property type="entry name" value="TSP type-3 repeat"/>
    <property type="match status" value="1"/>
</dbReference>
<keyword evidence="6" id="KW-0626">Porin</keyword>
<dbReference type="InterPro" id="IPR011250">
    <property type="entry name" value="OMP/PagP_B-barrel"/>
</dbReference>
<organism evidence="12 13">
    <name type="scientific">Alcanivorax hongdengensis A-11-3</name>
    <dbReference type="NCBI Taxonomy" id="1177179"/>
    <lineage>
        <taxon>Bacteria</taxon>
        <taxon>Pseudomonadati</taxon>
        <taxon>Pseudomonadota</taxon>
        <taxon>Gammaproteobacteria</taxon>
        <taxon>Oceanospirillales</taxon>
        <taxon>Alcanivoracaceae</taxon>
        <taxon>Alcanivorax</taxon>
    </lineage>
</organism>
<feature type="signal peptide" evidence="10">
    <location>
        <begin position="1"/>
        <end position="40"/>
    </location>
</feature>
<name>L0WEC1_9GAMM</name>
<dbReference type="CDD" id="cd07185">
    <property type="entry name" value="OmpA_C-like"/>
    <property type="match status" value="1"/>
</dbReference>
<dbReference type="InterPro" id="IPR006664">
    <property type="entry name" value="OMP_bac"/>
</dbReference>
<dbReference type="GO" id="GO:0046930">
    <property type="term" value="C:pore complex"/>
    <property type="evidence" value="ECO:0007669"/>
    <property type="project" value="UniProtKB-KW"/>
</dbReference>
<evidence type="ECO:0000256" key="10">
    <source>
        <dbReference type="SAM" id="SignalP"/>
    </source>
</evidence>
<feature type="chain" id="PRO_5003947905" evidence="10">
    <location>
        <begin position="41"/>
        <end position="383"/>
    </location>
</feature>
<dbReference type="EMBL" id="AMRJ01000005">
    <property type="protein sequence ID" value="EKF75074.1"/>
    <property type="molecule type" value="Genomic_DNA"/>
</dbReference>
<keyword evidence="7 9" id="KW-0472">Membrane</keyword>
<evidence type="ECO:0000256" key="8">
    <source>
        <dbReference type="ARBA" id="ARBA00023237"/>
    </source>
</evidence>
<keyword evidence="3" id="KW-1134">Transmembrane beta strand</keyword>
<evidence type="ECO:0000256" key="3">
    <source>
        <dbReference type="ARBA" id="ARBA00022452"/>
    </source>
</evidence>
<dbReference type="PROSITE" id="PS51123">
    <property type="entry name" value="OMPA_2"/>
    <property type="match status" value="1"/>
</dbReference>
<dbReference type="Pfam" id="PF00691">
    <property type="entry name" value="OmpA"/>
    <property type="match status" value="1"/>
</dbReference>
<dbReference type="Gene3D" id="3.30.1330.60">
    <property type="entry name" value="OmpA-like domain"/>
    <property type="match status" value="1"/>
</dbReference>
<dbReference type="PATRIC" id="fig|1177179.3.peg.1056"/>
<dbReference type="PANTHER" id="PTHR30329">
    <property type="entry name" value="STATOR ELEMENT OF FLAGELLAR MOTOR COMPLEX"/>
    <property type="match status" value="1"/>
</dbReference>
<dbReference type="InterPro" id="IPR028974">
    <property type="entry name" value="TSP_type-3_rpt"/>
</dbReference>
<dbReference type="Proteomes" id="UP000010164">
    <property type="component" value="Unassembled WGS sequence"/>
</dbReference>
<reference evidence="12 13" key="1">
    <citation type="journal article" date="2012" name="J. Bacteriol.">
        <title>Genome Sequence of the Alkane-Degrading Bacterium Alcanivorax hongdengensis Type Strain A-11-3.</title>
        <authorList>
            <person name="Lai Q."/>
            <person name="Shao Z."/>
        </authorList>
    </citation>
    <scope>NUCLEOTIDE SEQUENCE [LARGE SCALE GENOMIC DNA]</scope>
    <source>
        <strain evidence="12 13">A-11-3</strain>
    </source>
</reference>
<dbReference type="GO" id="GO:0005509">
    <property type="term" value="F:calcium ion binding"/>
    <property type="evidence" value="ECO:0007669"/>
    <property type="project" value="InterPro"/>
</dbReference>
<dbReference type="PRINTS" id="PR01023">
    <property type="entry name" value="NAFLGMOTY"/>
</dbReference>
<dbReference type="InterPro" id="IPR006665">
    <property type="entry name" value="OmpA-like"/>
</dbReference>
<feature type="domain" description="OmpA-like" evidence="11">
    <location>
        <begin position="263"/>
        <end position="380"/>
    </location>
</feature>
<evidence type="ECO:0000256" key="1">
    <source>
        <dbReference type="ARBA" id="ARBA00004571"/>
    </source>
</evidence>
<keyword evidence="4" id="KW-0812">Transmembrane</keyword>
<dbReference type="SUPFAM" id="SSF56925">
    <property type="entry name" value="OMPA-like"/>
    <property type="match status" value="1"/>
</dbReference>
<keyword evidence="2" id="KW-0813">Transport</keyword>
<dbReference type="SUPFAM" id="SSF103088">
    <property type="entry name" value="OmpA-like"/>
    <property type="match status" value="1"/>
</dbReference>
<dbReference type="PRINTS" id="PR01021">
    <property type="entry name" value="OMPADOMAIN"/>
</dbReference>
<evidence type="ECO:0000256" key="7">
    <source>
        <dbReference type="ARBA" id="ARBA00023136"/>
    </source>
</evidence>
<evidence type="ECO:0000256" key="9">
    <source>
        <dbReference type="PROSITE-ProRule" id="PRU00473"/>
    </source>
</evidence>
<keyword evidence="5" id="KW-0406">Ion transport</keyword>
<evidence type="ECO:0000256" key="4">
    <source>
        <dbReference type="ARBA" id="ARBA00022692"/>
    </source>
</evidence>
<dbReference type="GO" id="GO:0006811">
    <property type="term" value="P:monoatomic ion transport"/>
    <property type="evidence" value="ECO:0007669"/>
    <property type="project" value="UniProtKB-KW"/>
</dbReference>
<dbReference type="AlphaFoldDB" id="L0WEC1"/>
<dbReference type="eggNOG" id="COG2885">
    <property type="taxonomic scope" value="Bacteria"/>
</dbReference>
<keyword evidence="13" id="KW-1185">Reference proteome</keyword>
<comment type="caution">
    <text evidence="12">The sequence shown here is derived from an EMBL/GenBank/DDBJ whole genome shotgun (WGS) entry which is preliminary data.</text>
</comment>
<evidence type="ECO:0000256" key="5">
    <source>
        <dbReference type="ARBA" id="ARBA00023065"/>
    </source>
</evidence>
<dbReference type="GO" id="GO:0015288">
    <property type="term" value="F:porin activity"/>
    <property type="evidence" value="ECO:0007669"/>
    <property type="project" value="UniProtKB-KW"/>
</dbReference>
<dbReference type="InterPro" id="IPR036737">
    <property type="entry name" value="OmpA-like_sf"/>
</dbReference>
<gene>
    <name evidence="12" type="ORF">A11A3_05259</name>
</gene>
<sequence>MAASRLMGKRRTASCLAHRHHRFLAGLAATVLLATSGAHADSQISHEEASPRQYLSPQLSYLVLDKDRNITRHGIGMAMQYGRQLSDHVWWETEFAGYNLESGIRNGTDYYQGALTTGLAYAFGDRRHFTPYLAAGLGAIYSDVLPDEDDGFAFHANAGLGAVTGPVFDNGLKLRAEARYLYDDASGAGDAGSFGDWRYSLGVEIPLGYTRIREVEKVVYQTREVEKVVEKPFVDSDGDGIADERDRCPATLSGAKVDASGCMIANQTITFNNINFEPGSSTISPTSRGPLDQLVNALQAQTDFNVEVAGHTDSTGAATYNLTLSRQRAQAVRSYLVSHGVDGDRLTAEGFGELQPVASNETQAGRAMNRRVEFRVIEQGAQQ</sequence>
<dbReference type="InterPro" id="IPR050330">
    <property type="entry name" value="Bact_OuterMem_StrucFunc"/>
</dbReference>
<evidence type="ECO:0000256" key="6">
    <source>
        <dbReference type="ARBA" id="ARBA00023114"/>
    </source>
</evidence>
<keyword evidence="10" id="KW-0732">Signal</keyword>
<comment type="subcellular location">
    <subcellularLocation>
        <location evidence="1">Cell outer membrane</location>
        <topology evidence="1">Multi-pass membrane protein</topology>
    </subcellularLocation>
</comment>
<keyword evidence="8" id="KW-0998">Cell outer membrane</keyword>
<dbReference type="STRING" id="1177179.A11A3_05259"/>
<dbReference type="PANTHER" id="PTHR30329:SF21">
    <property type="entry name" value="LIPOPROTEIN YIAD-RELATED"/>
    <property type="match status" value="1"/>
</dbReference>
<dbReference type="Gene3D" id="2.40.160.20">
    <property type="match status" value="1"/>
</dbReference>
<evidence type="ECO:0000256" key="2">
    <source>
        <dbReference type="ARBA" id="ARBA00022448"/>
    </source>
</evidence>
<dbReference type="RefSeq" id="WP_008928236.1">
    <property type="nucleotide sequence ID" value="NZ_AMRJ01000005.1"/>
</dbReference>
<evidence type="ECO:0000259" key="11">
    <source>
        <dbReference type="PROSITE" id="PS51123"/>
    </source>
</evidence>
<proteinExistence type="predicted"/>
<evidence type="ECO:0000313" key="12">
    <source>
        <dbReference type="EMBL" id="EKF75074.1"/>
    </source>
</evidence>
<accession>L0WEC1</accession>